<dbReference type="WBParaSite" id="jg13227">
    <property type="protein sequence ID" value="jg13227"/>
    <property type="gene ID" value="jg13227"/>
</dbReference>
<reference evidence="2" key="1">
    <citation type="submission" date="2022-11" db="UniProtKB">
        <authorList>
            <consortium name="WormBaseParasite"/>
        </authorList>
    </citation>
    <scope>IDENTIFICATION</scope>
</reference>
<accession>A0A915CX96</accession>
<organism evidence="1 2">
    <name type="scientific">Ditylenchus dipsaci</name>
    <dbReference type="NCBI Taxonomy" id="166011"/>
    <lineage>
        <taxon>Eukaryota</taxon>
        <taxon>Metazoa</taxon>
        <taxon>Ecdysozoa</taxon>
        <taxon>Nematoda</taxon>
        <taxon>Chromadorea</taxon>
        <taxon>Rhabditida</taxon>
        <taxon>Tylenchina</taxon>
        <taxon>Tylenchomorpha</taxon>
        <taxon>Sphaerularioidea</taxon>
        <taxon>Anguinidae</taxon>
        <taxon>Anguininae</taxon>
        <taxon>Ditylenchus</taxon>
    </lineage>
</organism>
<keyword evidence="1" id="KW-1185">Reference proteome</keyword>
<proteinExistence type="predicted"/>
<dbReference type="Proteomes" id="UP000887574">
    <property type="component" value="Unplaced"/>
</dbReference>
<dbReference type="AlphaFoldDB" id="A0A915CX96"/>
<name>A0A915CX96_9BILA</name>
<sequence>MKGGSMKGGSMKGGSMKGAGKTIIEPKAITYKTTEDVAMTSTTAVKEATTPTTECMVPYFSRRSARWSFKTLLASQKEVKAQEMLDKFGDLKMKIATLKKSLKLFTVLRVPWNFRPNKPEEQSTIVKVVEEATAKDKTVYGNSPVKKK</sequence>
<protein>
    <submittedName>
        <fullName evidence="2">Uncharacterized protein</fullName>
    </submittedName>
</protein>
<evidence type="ECO:0000313" key="1">
    <source>
        <dbReference type="Proteomes" id="UP000887574"/>
    </source>
</evidence>
<evidence type="ECO:0000313" key="2">
    <source>
        <dbReference type="WBParaSite" id="jg13227"/>
    </source>
</evidence>